<comment type="caution">
    <text evidence="6">The sequence shown here is derived from an EMBL/GenBank/DDBJ whole genome shotgun (WGS) entry which is preliminary data.</text>
</comment>
<keyword evidence="7" id="KW-1185">Reference proteome</keyword>
<dbReference type="GO" id="GO:0071555">
    <property type="term" value="P:cell wall organization"/>
    <property type="evidence" value="ECO:0007669"/>
    <property type="project" value="TreeGrafter"/>
</dbReference>
<dbReference type="Proteomes" id="UP000294194">
    <property type="component" value="Unassembled WGS sequence"/>
</dbReference>
<evidence type="ECO:0000259" key="5">
    <source>
        <dbReference type="Pfam" id="PF03717"/>
    </source>
</evidence>
<dbReference type="InterPro" id="IPR001460">
    <property type="entry name" value="PCN-bd_Tpept"/>
</dbReference>
<proteinExistence type="inferred from homology"/>
<dbReference type="GO" id="GO:0008658">
    <property type="term" value="F:penicillin binding"/>
    <property type="evidence" value="ECO:0007669"/>
    <property type="project" value="InterPro"/>
</dbReference>
<dbReference type="Gene3D" id="3.90.1310.10">
    <property type="entry name" value="Penicillin-binding protein 2a (Domain 2)"/>
    <property type="match status" value="1"/>
</dbReference>
<dbReference type="GO" id="GO:0005886">
    <property type="term" value="C:plasma membrane"/>
    <property type="evidence" value="ECO:0007669"/>
    <property type="project" value="TreeGrafter"/>
</dbReference>
<dbReference type="InterPro" id="IPR050515">
    <property type="entry name" value="Beta-lactam/transpept"/>
</dbReference>
<dbReference type="AlphaFoldDB" id="A0A4Q9GTX9"/>
<dbReference type="Gene3D" id="3.40.710.10">
    <property type="entry name" value="DD-peptidase/beta-lactamase superfamily"/>
    <property type="match status" value="1"/>
</dbReference>
<evidence type="ECO:0000256" key="3">
    <source>
        <dbReference type="ARBA" id="ARBA00023136"/>
    </source>
</evidence>
<dbReference type="Pfam" id="PF03717">
    <property type="entry name" value="PBP_dimer"/>
    <property type="match status" value="1"/>
</dbReference>
<comment type="subcellular location">
    <subcellularLocation>
        <location evidence="1">Membrane</location>
    </subcellularLocation>
</comment>
<protein>
    <submittedName>
        <fullName evidence="6">Penicillin-binding protein 2</fullName>
    </submittedName>
</protein>
<dbReference type="PANTHER" id="PTHR30627:SF1">
    <property type="entry name" value="PEPTIDOGLYCAN D,D-TRANSPEPTIDASE FTSI"/>
    <property type="match status" value="1"/>
</dbReference>
<gene>
    <name evidence="6" type="ORF">EYE40_03555</name>
</gene>
<keyword evidence="3" id="KW-0472">Membrane</keyword>
<dbReference type="InterPro" id="IPR036138">
    <property type="entry name" value="PBP_dimer_sf"/>
</dbReference>
<dbReference type="InterPro" id="IPR012338">
    <property type="entry name" value="Beta-lactam/transpept-like"/>
</dbReference>
<sequence>MCVVGLFVGRLVDIQVVSADELNKESLGKRSINLVEYAARGDIVDSNGVILANSVDRFDIIASPKLVKESFTRKDDKGVKTKVTFMQAVTELAEATGEDAAELISKLTTDPTSDYVLLSKAETLDTLGLVKALKIPFVFNQVRPSRTYPSGAVAGNLVGFMGTDGPQAGLEKQYRSCLDNVNGTSTYERSSDGVRLPGSTVTTKEKKDGGTLKLTIDSDFTFYVQQTMAARAEELGADWATAAVVRVSDGHVMAMTDYPSVDPNNVSASKKTELGSVAFSTPYEPGSTMKPLTAAMLLDAGLITQTTNVNVPGALYTEGGGRIKDSFSHGDLHYTTAGIITNSSNIGISILSEKMSPKERREYFLKFGLSQKTAVGFGGESTGLIPKLNANGKWGDAITTYALSFGQAMQTTTAQVASAYQTLGNKGVRMPLTLVEGCEQADGTVTDLPSTEGIRVVSDKAATQTVQMMENVVTQGWLSSTLQIPGYRIAAKTGTAQVAENGRYGNNYTVSVAGLIPAEAPEYAVVVTFGNPDTMKTSGAAAPTFKKIMTQVIKTFRVTPSTKPAPEIPQSW</sequence>
<comment type="similarity">
    <text evidence="2">Belongs to the transpeptidase family.</text>
</comment>
<dbReference type="EMBL" id="SISG01000001">
    <property type="protein sequence ID" value="TBN58512.1"/>
    <property type="molecule type" value="Genomic_DNA"/>
</dbReference>
<dbReference type="SUPFAM" id="SSF56519">
    <property type="entry name" value="Penicillin binding protein dimerisation domain"/>
    <property type="match status" value="1"/>
</dbReference>
<reference evidence="7" key="1">
    <citation type="submission" date="2019-02" db="EMBL/GenBank/DDBJ databases">
        <title>Glaciihabitans arcticus sp. nov., a psychrotolerant bacterium isolated from polar soil.</title>
        <authorList>
            <person name="Dahal R.H."/>
        </authorList>
    </citation>
    <scope>NUCLEOTIDE SEQUENCE [LARGE SCALE GENOMIC DNA]</scope>
    <source>
        <strain evidence="7">RP-3-7</strain>
    </source>
</reference>
<dbReference type="PANTHER" id="PTHR30627">
    <property type="entry name" value="PEPTIDOGLYCAN D,D-TRANSPEPTIDASE"/>
    <property type="match status" value="1"/>
</dbReference>
<accession>A0A4Q9GTX9</accession>
<dbReference type="Pfam" id="PF00905">
    <property type="entry name" value="Transpeptidase"/>
    <property type="match status" value="1"/>
</dbReference>
<evidence type="ECO:0000259" key="4">
    <source>
        <dbReference type="Pfam" id="PF00905"/>
    </source>
</evidence>
<dbReference type="InterPro" id="IPR005311">
    <property type="entry name" value="PBP_dimer"/>
</dbReference>
<organism evidence="6 7">
    <name type="scientific">Glaciihabitans arcticus</name>
    <dbReference type="NCBI Taxonomy" id="2668039"/>
    <lineage>
        <taxon>Bacteria</taxon>
        <taxon>Bacillati</taxon>
        <taxon>Actinomycetota</taxon>
        <taxon>Actinomycetes</taxon>
        <taxon>Micrococcales</taxon>
        <taxon>Microbacteriaceae</taxon>
        <taxon>Glaciihabitans</taxon>
    </lineage>
</organism>
<dbReference type="Gene3D" id="3.30.450.330">
    <property type="match status" value="1"/>
</dbReference>
<evidence type="ECO:0000256" key="2">
    <source>
        <dbReference type="ARBA" id="ARBA00007171"/>
    </source>
</evidence>
<evidence type="ECO:0000256" key="1">
    <source>
        <dbReference type="ARBA" id="ARBA00004370"/>
    </source>
</evidence>
<evidence type="ECO:0000313" key="6">
    <source>
        <dbReference type="EMBL" id="TBN58512.1"/>
    </source>
</evidence>
<name>A0A4Q9GTX9_9MICO</name>
<dbReference type="SUPFAM" id="SSF56601">
    <property type="entry name" value="beta-lactamase/transpeptidase-like"/>
    <property type="match status" value="1"/>
</dbReference>
<feature type="domain" description="Penicillin-binding protein dimerisation" evidence="5">
    <location>
        <begin position="37"/>
        <end position="194"/>
    </location>
</feature>
<evidence type="ECO:0000313" key="7">
    <source>
        <dbReference type="Proteomes" id="UP000294194"/>
    </source>
</evidence>
<feature type="domain" description="Penicillin-binding protein transpeptidase" evidence="4">
    <location>
        <begin position="241"/>
        <end position="549"/>
    </location>
</feature>